<dbReference type="InterPro" id="IPR001254">
    <property type="entry name" value="Trypsin_dom"/>
</dbReference>
<dbReference type="InterPro" id="IPR018114">
    <property type="entry name" value="TRYPSIN_HIS"/>
</dbReference>
<dbReference type="PANTHER" id="PTHR24271:SF23">
    <property type="entry name" value="CHYMASE 2, MAST CELL-RELATED"/>
    <property type="match status" value="1"/>
</dbReference>
<dbReference type="Pfam" id="PF00089">
    <property type="entry name" value="Trypsin"/>
    <property type="match status" value="2"/>
</dbReference>
<evidence type="ECO:0000259" key="4">
    <source>
        <dbReference type="PROSITE" id="PS50240"/>
    </source>
</evidence>
<proteinExistence type="predicted"/>
<dbReference type="GO" id="GO:0005615">
    <property type="term" value="C:extracellular space"/>
    <property type="evidence" value="ECO:0007669"/>
    <property type="project" value="TreeGrafter"/>
</dbReference>
<evidence type="ECO:0000256" key="2">
    <source>
        <dbReference type="ARBA" id="ARBA00022801"/>
    </source>
</evidence>
<dbReference type="GeneTree" id="ENSGT01030000234551"/>
<accession>A0A8C8ZMC3</accession>
<name>A0A8C8ZMC3_PROSS</name>
<dbReference type="PROSITE" id="PS50240">
    <property type="entry name" value="TRYPSIN_DOM"/>
    <property type="match status" value="1"/>
</dbReference>
<dbReference type="CDD" id="cd00190">
    <property type="entry name" value="Tryp_SPc"/>
    <property type="match status" value="1"/>
</dbReference>
<evidence type="ECO:0000256" key="3">
    <source>
        <dbReference type="ARBA" id="ARBA00023157"/>
    </source>
</evidence>
<keyword evidence="6" id="KW-1185">Reference proteome</keyword>
<evidence type="ECO:0000256" key="1">
    <source>
        <dbReference type="ARBA" id="ARBA00022670"/>
    </source>
</evidence>
<dbReference type="GO" id="GO:0004252">
    <property type="term" value="F:serine-type endopeptidase activity"/>
    <property type="evidence" value="ECO:0007669"/>
    <property type="project" value="InterPro"/>
</dbReference>
<dbReference type="PROSITE" id="PS00134">
    <property type="entry name" value="TRYPSIN_HIS"/>
    <property type="match status" value="1"/>
</dbReference>
<dbReference type="Ensembl" id="ENSPSMT00000024346.1">
    <property type="protein sequence ID" value="ENSPSMP00000020979.1"/>
    <property type="gene ID" value="ENSPSMG00000014852.1"/>
</dbReference>
<dbReference type="GO" id="GO:0005737">
    <property type="term" value="C:cytoplasm"/>
    <property type="evidence" value="ECO:0007669"/>
    <property type="project" value="TreeGrafter"/>
</dbReference>
<protein>
    <recommendedName>
        <fullName evidence="4">Peptidase S1 domain-containing protein</fullName>
    </recommendedName>
</protein>
<sequence length="225" mass="24706">DAENCLLLAWLMLRADGGTDKEIISGIECEPHSRPHMAYLEITTSRGYVANCGGFLISQEFVMTAAHCKGIHRRPFLPSQLQTKATLPRAVGTIPLPTTSTFIQRGRMCRAAGWGKIGLRLMDEKACNHFPFYSCNLEICVGNPRKTRSGDSGGPLLCAEVAQGIVSYGRGNDKPPAVFTRISPYEPWINNLNLCPCRYTVSTGLPYILEAVHLTQGHTNLKGKN</sequence>
<keyword evidence="1" id="KW-0645">Protease</keyword>
<evidence type="ECO:0000313" key="5">
    <source>
        <dbReference type="Ensembl" id="ENSPSMP00000020979.1"/>
    </source>
</evidence>
<feature type="domain" description="Peptidase S1" evidence="4">
    <location>
        <begin position="23"/>
        <end position="194"/>
    </location>
</feature>
<dbReference type="Proteomes" id="UP000694414">
    <property type="component" value="Unplaced"/>
</dbReference>
<reference evidence="5" key="1">
    <citation type="submission" date="2025-08" db="UniProtKB">
        <authorList>
            <consortium name="Ensembl"/>
        </authorList>
    </citation>
    <scope>IDENTIFICATION</scope>
</reference>
<dbReference type="PANTHER" id="PTHR24271">
    <property type="entry name" value="KALLIKREIN-RELATED"/>
    <property type="match status" value="1"/>
</dbReference>
<dbReference type="SMART" id="SM00020">
    <property type="entry name" value="Tryp_SPc"/>
    <property type="match status" value="1"/>
</dbReference>
<organism evidence="5 6">
    <name type="scientific">Prolemur simus</name>
    <name type="common">Greater bamboo lemur</name>
    <name type="synonym">Hapalemur simus</name>
    <dbReference type="NCBI Taxonomy" id="1328070"/>
    <lineage>
        <taxon>Eukaryota</taxon>
        <taxon>Metazoa</taxon>
        <taxon>Chordata</taxon>
        <taxon>Craniata</taxon>
        <taxon>Vertebrata</taxon>
        <taxon>Euteleostomi</taxon>
        <taxon>Mammalia</taxon>
        <taxon>Eutheria</taxon>
        <taxon>Euarchontoglires</taxon>
        <taxon>Primates</taxon>
        <taxon>Strepsirrhini</taxon>
        <taxon>Lemuriformes</taxon>
        <taxon>Lemuridae</taxon>
        <taxon>Prolemur</taxon>
    </lineage>
</organism>
<keyword evidence="3" id="KW-1015">Disulfide bond</keyword>
<reference evidence="5" key="2">
    <citation type="submission" date="2025-09" db="UniProtKB">
        <authorList>
            <consortium name="Ensembl"/>
        </authorList>
    </citation>
    <scope>IDENTIFICATION</scope>
</reference>
<dbReference type="InterPro" id="IPR043504">
    <property type="entry name" value="Peptidase_S1_PA_chymotrypsin"/>
</dbReference>
<dbReference type="GO" id="GO:0006508">
    <property type="term" value="P:proteolysis"/>
    <property type="evidence" value="ECO:0007669"/>
    <property type="project" value="UniProtKB-KW"/>
</dbReference>
<evidence type="ECO:0000313" key="6">
    <source>
        <dbReference type="Proteomes" id="UP000694414"/>
    </source>
</evidence>
<dbReference type="AlphaFoldDB" id="A0A8C8ZMC3"/>
<dbReference type="Gene3D" id="2.40.10.10">
    <property type="entry name" value="Trypsin-like serine proteases"/>
    <property type="match status" value="3"/>
</dbReference>
<dbReference type="InterPro" id="IPR009003">
    <property type="entry name" value="Peptidase_S1_PA"/>
</dbReference>
<keyword evidence="2" id="KW-0378">Hydrolase</keyword>
<dbReference type="SUPFAM" id="SSF50494">
    <property type="entry name" value="Trypsin-like serine proteases"/>
    <property type="match status" value="1"/>
</dbReference>